<comment type="caution">
    <text evidence="2">The sequence shown here is derived from an EMBL/GenBank/DDBJ whole genome shotgun (WGS) entry which is preliminary data.</text>
</comment>
<proteinExistence type="predicted"/>
<dbReference type="Proteomes" id="UP000479710">
    <property type="component" value="Unassembled WGS sequence"/>
</dbReference>
<evidence type="ECO:0000313" key="2">
    <source>
        <dbReference type="EMBL" id="KAF0908725.1"/>
    </source>
</evidence>
<name>A0A6G1D7J1_9ORYZ</name>
<gene>
    <name evidence="2" type="ORF">E2562_028161</name>
</gene>
<feature type="domain" description="Retrotransposon gag" evidence="1">
    <location>
        <begin position="146"/>
        <end position="241"/>
    </location>
</feature>
<dbReference type="EMBL" id="SPHZ02000007">
    <property type="protein sequence ID" value="KAF0908725.1"/>
    <property type="molecule type" value="Genomic_DNA"/>
</dbReference>
<evidence type="ECO:0000259" key="1">
    <source>
        <dbReference type="Pfam" id="PF03732"/>
    </source>
</evidence>
<protein>
    <recommendedName>
        <fullName evidence="1">Retrotransposon gag domain-containing protein</fullName>
    </recommendedName>
</protein>
<accession>A0A6G1D7J1</accession>
<dbReference type="OrthoDB" id="786614at2759"/>
<sequence length="308" mass="34998">MGFVSRNEGLVAFTPCCSCTLKIMCRVGRFFHFVTAGKVEFGLNIMKPIICVERISQYLTQTPLTPMGKGQLLNQLFERMVASNESIGAAMTQNLNQGQSKLADFQHTHSSNFSSTTDPLDADDWLRDIEAKLNLARCDERKKAAYAAHYLQGAAAAWWESYKTLIPADELITWTVFKEGFRSIHIPDGLMELKRKEFLNLKQGDMPFMDFLNRLNYLVRYAPEEITTETRKVKLCRDCLNPETEYALSAHEIHSIKSLVDKALRVESSGKKLQEFSQGLNTQHRVRNNRRFNGITTVVIKLAHKGGQ</sequence>
<dbReference type="AlphaFoldDB" id="A0A6G1D7J1"/>
<dbReference type="InterPro" id="IPR005162">
    <property type="entry name" value="Retrotrans_gag_dom"/>
</dbReference>
<keyword evidence="3" id="KW-1185">Reference proteome</keyword>
<evidence type="ECO:0000313" key="3">
    <source>
        <dbReference type="Proteomes" id="UP000479710"/>
    </source>
</evidence>
<organism evidence="2 3">
    <name type="scientific">Oryza meyeriana var. granulata</name>
    <dbReference type="NCBI Taxonomy" id="110450"/>
    <lineage>
        <taxon>Eukaryota</taxon>
        <taxon>Viridiplantae</taxon>
        <taxon>Streptophyta</taxon>
        <taxon>Embryophyta</taxon>
        <taxon>Tracheophyta</taxon>
        <taxon>Spermatophyta</taxon>
        <taxon>Magnoliopsida</taxon>
        <taxon>Liliopsida</taxon>
        <taxon>Poales</taxon>
        <taxon>Poaceae</taxon>
        <taxon>BOP clade</taxon>
        <taxon>Oryzoideae</taxon>
        <taxon>Oryzeae</taxon>
        <taxon>Oryzinae</taxon>
        <taxon>Oryza</taxon>
        <taxon>Oryza meyeriana</taxon>
    </lineage>
</organism>
<reference evidence="2 3" key="1">
    <citation type="submission" date="2019-11" db="EMBL/GenBank/DDBJ databases">
        <title>Whole genome sequence of Oryza granulata.</title>
        <authorList>
            <person name="Li W."/>
        </authorList>
    </citation>
    <scope>NUCLEOTIDE SEQUENCE [LARGE SCALE GENOMIC DNA]</scope>
    <source>
        <strain evidence="3">cv. Menghai</strain>
        <tissue evidence="2">Leaf</tissue>
    </source>
</reference>
<dbReference type="Pfam" id="PF03732">
    <property type="entry name" value="Retrotrans_gag"/>
    <property type="match status" value="1"/>
</dbReference>